<accession>A0A1T0AQD8</accession>
<sequence>MNKNQLVKFSLTLVCSAVLAACSSGGGSSDNSAAKQQQAAAQQAAAAKAAADKAAAEAAAKTAAEKAAAEKAAAAAAAKEAQVKAVEEVGHKFVQKNASNLSVSAKGNIKNNHQSSKVAAMEVQLDPSLDTVVVAIPVDAKGQYITGQKQAYVEDYDFRGNTSNKTGTYTLAHIYKDEKGTKNGDVRAPRTPAGQDTKMADMGKKEGLAYVYQDGRRNYTPYAGKSAVEEEAQFSRRTDAVLAGKNEKGEASVTEVYGHRTFVAGNSETGAGDKTGNVAINNAPFTTLKDTKQNTRAYEDGQLTRVQYGRVTTNLDGVTKNALENGYKDGKDLVNGTKVVDYGSYGKAGTENHYFYRGVDDTKYRENLASELANVYATGGANKTPAGSLQYQGHAVTYGLNHEFNSGAGIPNAIGYSQALVSGTHVAANIDLKTKDVTGNLYDVWNTGVSTGKTLKTNQLATFAGKLENDGSIKGDATRTDLGANNVNKDGTLDANLFGNKAQELGGALKGKNNEAQTWGAVFGAKVQNAEYNYVAPKPVAPAVTPATPAAKPAAPKPVEPGLGESTDQLDTNSAIKN</sequence>
<dbReference type="Gene3D" id="2.40.160.90">
    <property type="match status" value="1"/>
</dbReference>
<feature type="domain" description="Transferrin-binding protein B C-lobe/N-lobe beta-barrel" evidence="3">
    <location>
        <begin position="386"/>
        <end position="526"/>
    </location>
</feature>
<gene>
    <name evidence="4" type="ORF">B0187_08780</name>
</gene>
<keyword evidence="2" id="KW-0732">Signal</keyword>
<dbReference type="AlphaFoldDB" id="A0A1T0AQD8"/>
<dbReference type="Pfam" id="PF01298">
    <property type="entry name" value="TbpB_B_D"/>
    <property type="match status" value="1"/>
</dbReference>
<proteinExistence type="predicted"/>
<feature type="chain" id="PRO_5013272818" description="Transferrin-binding protein B C-lobe/N-lobe beta-barrel domain-containing protein" evidence="2">
    <location>
        <begin position="21"/>
        <end position="578"/>
    </location>
</feature>
<evidence type="ECO:0000313" key="4">
    <source>
        <dbReference type="EMBL" id="OOR98354.1"/>
    </source>
</evidence>
<dbReference type="RefSeq" id="WP_078237491.1">
    <property type="nucleotide sequence ID" value="NZ_MUYA01000013.1"/>
</dbReference>
<reference evidence="4 5" key="1">
    <citation type="submission" date="2017-02" db="EMBL/GenBank/DDBJ databases">
        <title>Draft genome sequence of Haemophilus paracuniculus CCUG 43573 type strain.</title>
        <authorList>
            <person name="Engstrom-Jakobsson H."/>
            <person name="Salva-Serra F."/>
            <person name="Thorell K."/>
            <person name="Gonzales-Siles L."/>
            <person name="Karlsson R."/>
            <person name="Boulund F."/>
            <person name="Engstrand L."/>
            <person name="Kristiansson E."/>
            <person name="Moore E."/>
        </authorList>
    </citation>
    <scope>NUCLEOTIDE SEQUENCE [LARGE SCALE GENOMIC DNA]</scope>
    <source>
        <strain evidence="4 5">CCUG 43573</strain>
    </source>
</reference>
<dbReference type="EMBL" id="MUYA01000013">
    <property type="protein sequence ID" value="OOR98354.1"/>
    <property type="molecule type" value="Genomic_DNA"/>
</dbReference>
<comment type="caution">
    <text evidence="4">The sequence shown here is derived from an EMBL/GenBank/DDBJ whole genome shotgun (WGS) entry which is preliminary data.</text>
</comment>
<name>A0A1T0AQD8_9PAST</name>
<evidence type="ECO:0000259" key="3">
    <source>
        <dbReference type="Pfam" id="PF01298"/>
    </source>
</evidence>
<evidence type="ECO:0000313" key="5">
    <source>
        <dbReference type="Proteomes" id="UP000190867"/>
    </source>
</evidence>
<dbReference type="PROSITE" id="PS51257">
    <property type="entry name" value="PROKAR_LIPOPROTEIN"/>
    <property type="match status" value="1"/>
</dbReference>
<feature type="compositionally biased region" description="Polar residues" evidence="1">
    <location>
        <begin position="566"/>
        <end position="578"/>
    </location>
</feature>
<dbReference type="InterPro" id="IPR001677">
    <property type="entry name" value="TbpB_B_D"/>
</dbReference>
<dbReference type="SUPFAM" id="SSF56925">
    <property type="entry name" value="OMPA-like"/>
    <property type="match status" value="1"/>
</dbReference>
<dbReference type="OrthoDB" id="5678361at2"/>
<evidence type="ECO:0000256" key="1">
    <source>
        <dbReference type="SAM" id="MobiDB-lite"/>
    </source>
</evidence>
<feature type="compositionally biased region" description="Low complexity" evidence="1">
    <location>
        <begin position="542"/>
        <end position="554"/>
    </location>
</feature>
<protein>
    <recommendedName>
        <fullName evidence="3">Transferrin-binding protein B C-lobe/N-lobe beta-barrel domain-containing protein</fullName>
    </recommendedName>
</protein>
<dbReference type="Proteomes" id="UP000190867">
    <property type="component" value="Unassembled WGS sequence"/>
</dbReference>
<evidence type="ECO:0000256" key="2">
    <source>
        <dbReference type="SAM" id="SignalP"/>
    </source>
</evidence>
<keyword evidence="5" id="KW-1185">Reference proteome</keyword>
<feature type="signal peptide" evidence="2">
    <location>
        <begin position="1"/>
        <end position="20"/>
    </location>
</feature>
<feature type="region of interest" description="Disordered" evidence="1">
    <location>
        <begin position="542"/>
        <end position="578"/>
    </location>
</feature>
<feature type="region of interest" description="Disordered" evidence="1">
    <location>
        <begin position="180"/>
        <end position="199"/>
    </location>
</feature>
<dbReference type="InterPro" id="IPR011250">
    <property type="entry name" value="OMP/PagP_B-barrel"/>
</dbReference>
<dbReference type="STRING" id="734.B0187_08780"/>
<organism evidence="4 5">
    <name type="scientific">Haemophilus paracuniculus</name>
    <dbReference type="NCBI Taxonomy" id="734"/>
    <lineage>
        <taxon>Bacteria</taxon>
        <taxon>Pseudomonadati</taxon>
        <taxon>Pseudomonadota</taxon>
        <taxon>Gammaproteobacteria</taxon>
        <taxon>Pasteurellales</taxon>
        <taxon>Pasteurellaceae</taxon>
        <taxon>Haemophilus</taxon>
    </lineage>
</organism>